<reference evidence="2 3" key="1">
    <citation type="journal article" date="2015" name="Nature">
        <title>rRNA introns, odd ribosomes, and small enigmatic genomes across a large radiation of phyla.</title>
        <authorList>
            <person name="Brown C.T."/>
            <person name="Hug L.A."/>
            <person name="Thomas B.C."/>
            <person name="Sharon I."/>
            <person name="Castelle C.J."/>
            <person name="Singh A."/>
            <person name="Wilkins M.J."/>
            <person name="Williams K.H."/>
            <person name="Banfield J.F."/>
        </authorList>
    </citation>
    <scope>NUCLEOTIDE SEQUENCE [LARGE SCALE GENOMIC DNA]</scope>
</reference>
<evidence type="ECO:0000256" key="1">
    <source>
        <dbReference type="SAM" id="MobiDB-lite"/>
    </source>
</evidence>
<feature type="compositionally biased region" description="Polar residues" evidence="1">
    <location>
        <begin position="24"/>
        <end position="34"/>
    </location>
</feature>
<comment type="caution">
    <text evidence="2">The sequence shown here is derived from an EMBL/GenBank/DDBJ whole genome shotgun (WGS) entry which is preliminary data.</text>
</comment>
<evidence type="ECO:0000313" key="3">
    <source>
        <dbReference type="Proteomes" id="UP000034917"/>
    </source>
</evidence>
<evidence type="ECO:0000313" key="2">
    <source>
        <dbReference type="EMBL" id="KKQ26034.1"/>
    </source>
</evidence>
<dbReference type="Proteomes" id="UP000034917">
    <property type="component" value="Unassembled WGS sequence"/>
</dbReference>
<proteinExistence type="predicted"/>
<dbReference type="EMBL" id="LBSV01000004">
    <property type="protein sequence ID" value="KKQ26034.1"/>
    <property type="molecule type" value="Genomic_DNA"/>
</dbReference>
<gene>
    <name evidence="2" type="ORF">US40_C0004G0069</name>
</gene>
<dbReference type="InterPro" id="IPR036388">
    <property type="entry name" value="WH-like_DNA-bd_sf"/>
</dbReference>
<dbReference type="Gene3D" id="1.10.10.10">
    <property type="entry name" value="Winged helix-like DNA-binding domain superfamily/Winged helix DNA-binding domain"/>
    <property type="match status" value="1"/>
</dbReference>
<sequence>MDESVKVILKKLDDIDSRLKSIENPKNQPHSTSEVDGGEKKVERDPLFSKALEVMDKYDEISSKQLSDSLKIDVKRTEVIMDQMEAAGIGTCYTKET</sequence>
<dbReference type="AlphaFoldDB" id="A0A0G0IPC7"/>
<accession>A0A0G0IPC7</accession>
<name>A0A0G0IPC7_9BACT</name>
<feature type="region of interest" description="Disordered" evidence="1">
    <location>
        <begin position="19"/>
        <end position="43"/>
    </location>
</feature>
<organism evidence="2 3">
    <name type="scientific">Candidatus Roizmanbacteria bacterium GW2011_GWC2_37_13</name>
    <dbReference type="NCBI Taxonomy" id="1618486"/>
    <lineage>
        <taxon>Bacteria</taxon>
        <taxon>Candidatus Roizmaniibacteriota</taxon>
    </lineage>
</organism>
<protein>
    <submittedName>
        <fullName evidence="2">Uncharacterized protein</fullName>
    </submittedName>
</protein>